<dbReference type="EMBL" id="CM007386">
    <property type="protein sequence ID" value="ONK66243.1"/>
    <property type="molecule type" value="Genomic_DNA"/>
</dbReference>
<dbReference type="PANTHER" id="PTHR16212">
    <property type="entry name" value="FOCADHESIN FAMILY MEMBER"/>
    <property type="match status" value="1"/>
</dbReference>
<dbReference type="PANTHER" id="PTHR16212:SF4">
    <property type="entry name" value="FOCADHESIN"/>
    <property type="match status" value="1"/>
</dbReference>
<reference evidence="3" key="1">
    <citation type="journal article" date="2017" name="Nat. Commun.">
        <title>The asparagus genome sheds light on the origin and evolution of a young Y chromosome.</title>
        <authorList>
            <person name="Harkess A."/>
            <person name="Zhou J."/>
            <person name="Xu C."/>
            <person name="Bowers J.E."/>
            <person name="Van der Hulst R."/>
            <person name="Ayyampalayam S."/>
            <person name="Mercati F."/>
            <person name="Riccardi P."/>
            <person name="McKain M.R."/>
            <person name="Kakrana A."/>
            <person name="Tang H."/>
            <person name="Ray J."/>
            <person name="Groenendijk J."/>
            <person name="Arikit S."/>
            <person name="Mathioni S.M."/>
            <person name="Nakano M."/>
            <person name="Shan H."/>
            <person name="Telgmann-Rauber A."/>
            <person name="Kanno A."/>
            <person name="Yue Z."/>
            <person name="Chen H."/>
            <person name="Li W."/>
            <person name="Chen Y."/>
            <person name="Xu X."/>
            <person name="Zhang Y."/>
            <person name="Luo S."/>
            <person name="Chen H."/>
            <person name="Gao J."/>
            <person name="Mao Z."/>
            <person name="Pires J.C."/>
            <person name="Luo M."/>
            <person name="Kudrna D."/>
            <person name="Wing R.A."/>
            <person name="Meyers B.C."/>
            <person name="Yi K."/>
            <person name="Kong H."/>
            <person name="Lavrijsen P."/>
            <person name="Sunseri F."/>
            <person name="Falavigna A."/>
            <person name="Ye Y."/>
            <person name="Leebens-Mack J.H."/>
            <person name="Chen G."/>
        </authorList>
    </citation>
    <scope>NUCLEOTIDE SEQUENCE [LARGE SCALE GENOMIC DNA]</scope>
    <source>
        <strain evidence="3">cv. DH0086</strain>
    </source>
</reference>
<protein>
    <recommendedName>
        <fullName evidence="1">DUF3730 domain-containing protein</fullName>
    </recommendedName>
</protein>
<gene>
    <name evidence="2" type="ORF">A4U43_C06F5700</name>
</gene>
<dbReference type="InterPro" id="IPR016024">
    <property type="entry name" value="ARM-type_fold"/>
</dbReference>
<dbReference type="InterPro" id="IPR045163">
    <property type="entry name" value="Focadhesin/RST1"/>
</dbReference>
<dbReference type="GO" id="GO:0060147">
    <property type="term" value="P:regulation of post-transcriptional gene silencing"/>
    <property type="evidence" value="ECO:0007669"/>
    <property type="project" value="InterPro"/>
</dbReference>
<feature type="domain" description="DUF3730" evidence="1">
    <location>
        <begin position="68"/>
        <end position="348"/>
    </location>
</feature>
<feature type="domain" description="DUF3730" evidence="1">
    <location>
        <begin position="530"/>
        <end position="746"/>
    </location>
</feature>
<dbReference type="OMA" id="MATYDAQ"/>
<organism evidence="2 3">
    <name type="scientific">Asparagus officinalis</name>
    <name type="common">Garden asparagus</name>
    <dbReference type="NCBI Taxonomy" id="4686"/>
    <lineage>
        <taxon>Eukaryota</taxon>
        <taxon>Viridiplantae</taxon>
        <taxon>Streptophyta</taxon>
        <taxon>Embryophyta</taxon>
        <taxon>Tracheophyta</taxon>
        <taxon>Spermatophyta</taxon>
        <taxon>Magnoliopsida</taxon>
        <taxon>Liliopsida</taxon>
        <taxon>Asparagales</taxon>
        <taxon>Asparagaceae</taxon>
        <taxon>Asparagoideae</taxon>
        <taxon>Asparagus</taxon>
    </lineage>
</organism>
<accession>A0A5P1EKN3</accession>
<dbReference type="InterPro" id="IPR022542">
    <property type="entry name" value="FOCAD/RST1_DUF3730"/>
</dbReference>
<evidence type="ECO:0000259" key="1">
    <source>
        <dbReference type="Pfam" id="PF12530"/>
    </source>
</evidence>
<keyword evidence="3" id="KW-1185">Reference proteome</keyword>
<dbReference type="SUPFAM" id="SSF48371">
    <property type="entry name" value="ARM repeat"/>
    <property type="match status" value="3"/>
</dbReference>
<evidence type="ECO:0000313" key="2">
    <source>
        <dbReference type="EMBL" id="ONK66243.1"/>
    </source>
</evidence>
<sequence>MSNSSPYSSLLSKLRLPQPQLSRQAVTYLFKTLTPNLSSAAARDAISQCLRELCRLFSLGLVDRSVALLEIQSALEGCDARFVGVLVKGLGFLCRFGFGTDGEWRMRRFDTVELHPFVKVLACREEVQAELIQQVLLFIAHNRTVGMEAVTWFLRPFLMFSVIHKPSQSSSSFARDLISAVASLCCSFPSEAISIIKLLTECLRFFPCTNVMEFKHLINSAEYVVDAYVGVLNEIVGAKEQSTSTIQVCGVEIVDALLSLSGCTHRPYGDVEFMVEQSKRLLIAQKELGLLHLPEFAMIMVSIPLILAQLEFEHEYLSILKLLIFIFEWRAETERNSKGTACCLCEELLYIFPAVSLLSSPSKSVKAAAACLLSTVDRLVSDLLNVPRMTVVSNHKFLCVNKPKSIHFRLLNHLWLQEQSHFPHSTYLGLACGVVYEFDKTSSEPNYWTCQLRMYLQTAEKLKDASFSQSSEDLVAGTYFLLSSIASVLLMHPMLGSSAVDVLATIGLVDSRLCISLLQALLYYNKMLCSHGSNSPELLLRLFEMLPSLAAHSVMVPLILQTVLPMLQKGVKPVLYAAATRLLCKTWITTGQAFGTLQEILDPKALSDFISDRHICISIAGSIRDVCRHNPDRGVDLILSVSSCIESRDSTVRALGFESLAHLCEADVVDFYTAWDVIARYSIDYSNDPIVAHGLCTLLRWGAMDVAAYPESSKTVTKILWDVAISKNRHSASSWVKARASAFKALSQYEVEYLQDTFPDFRQTNLRCLVDEDDTKVLMAMEELEIKIINFDHLNRRRVHTQKRAMVNKVEKLLDVLPQVIFSQGSYRLDARPGAALLSLVFTPKDLQGKSKALAKIHSAYEKALLEISESLHVSRNIIFALLALQSWKTFICRWIREVIMHDDSKGSRDVSDKHSKAAHDIFKILCKAAAEAIPRVAVNIALAIGALCTVVPSTTHSVTSAASDLLLKWLVEHEHEHQQWSAAISLGLVYNCLHATDRAHKSRIITELLKAVNNCKSYLVKGACGVGLGFACQDLLTRIEVDNPSPEGSTARLAETMLLHKTIRTLSTALSQICPSASDSLSTLCENFLTGREDPLSADFLDLPHGNINNVEEDAWGIAGLVLGIGNSVVAIYRSGAYDAVLKIKEMLISWVPQVDSSAQGSVFCREMTEVPLAMGSCLVLPTVMAFCQRTELIDNDSDLIYRYGSLLSALRCSKKSGTLYQNLMMASCVGAGSFVSCILSDGTQSMRFGEVKCLLEMFRDAYTNLSPPYVQFGGMLGVVNVFGAGAGDLTHVYAKTPFQHNIKDSTFIMGSLLSSPICESLSTSTIQELFLLAKESKDQQIKEYSAWAVSFLREKCWSKELQNINPQGSVNDTALPSQNFAEDSLVFKLCLWLRDTDFNKPDKVLRATTVSSILKCLSKAPRLPALDWGSIIRSCMQYGAKCSLGTEQSAKLLREECICFSLTHANGVSSLLVFVDELTDLSRFRTLELNLQCTLLHHLPDLLKIFSGSKLDKLSEELVAYFSSSGGLYLNFDLDQRTLLRVSFWKGLRKCLDGKFKESLYTPNIEKCMECLFTILPVLIYDAKPEAWVAVAMEEWSEAIKCLSKASQDWLMDILQVPDIDKIHGGILVDEVAKRISARARLVRVGCIPNSELHKIKAYLLNTSLEGAWWTALMDVAAAVSTAEGNTKVHWLLNALEISCMAEYPSTALRFVGLLSGICCKYMPLLIVDQDTVLSDLPTTLPCLLAETSWRRVAEPAADKLWISTERICVWAAHLAGNEDSLTSKGGIRDDEALKSTLARSVYETCVALRDYLPVQKQLRLVNLQVSQLWKS</sequence>
<proteinExistence type="predicted"/>
<dbReference type="Proteomes" id="UP000243459">
    <property type="component" value="Chromosome 6"/>
</dbReference>
<evidence type="ECO:0000313" key="3">
    <source>
        <dbReference type="Proteomes" id="UP000243459"/>
    </source>
</evidence>
<dbReference type="Gramene" id="ONK66243">
    <property type="protein sequence ID" value="ONK66243"/>
    <property type="gene ID" value="A4U43_C06F5700"/>
</dbReference>
<name>A0A5P1EKN3_ASPOF</name>
<dbReference type="Pfam" id="PF12530">
    <property type="entry name" value="DUF3730"/>
    <property type="match status" value="2"/>
</dbReference>